<feature type="signal peptide" evidence="1">
    <location>
        <begin position="1"/>
        <end position="17"/>
    </location>
</feature>
<keyword evidence="3" id="KW-1185">Reference proteome</keyword>
<accession>A0A498L8D1</accession>
<evidence type="ECO:0000313" key="3">
    <source>
        <dbReference type="Proteomes" id="UP000290572"/>
    </source>
</evidence>
<reference evidence="2 3" key="1">
    <citation type="submission" date="2018-03" db="EMBL/GenBank/DDBJ databases">
        <title>Draft genome sequence of Rohu Carp (Labeo rohita).</title>
        <authorList>
            <person name="Das P."/>
            <person name="Kushwaha B."/>
            <person name="Joshi C.G."/>
            <person name="Kumar D."/>
            <person name="Nagpure N.S."/>
            <person name="Sahoo L."/>
            <person name="Das S.P."/>
            <person name="Bit A."/>
            <person name="Patnaik S."/>
            <person name="Meher P.K."/>
            <person name="Jayasankar P."/>
            <person name="Koringa P.G."/>
            <person name="Patel N.V."/>
            <person name="Hinsu A.T."/>
            <person name="Kumar R."/>
            <person name="Pandey M."/>
            <person name="Agarwal S."/>
            <person name="Srivastava S."/>
            <person name="Singh M."/>
            <person name="Iquebal M.A."/>
            <person name="Jaiswal S."/>
            <person name="Angadi U.B."/>
            <person name="Kumar N."/>
            <person name="Raza M."/>
            <person name="Shah T.M."/>
            <person name="Rai A."/>
            <person name="Jena J.K."/>
        </authorList>
    </citation>
    <scope>NUCLEOTIDE SEQUENCE [LARGE SCALE GENOMIC DNA]</scope>
    <source>
        <strain evidence="2">DASCIFA01</strain>
        <tissue evidence="2">Testis</tissue>
    </source>
</reference>
<evidence type="ECO:0000256" key="1">
    <source>
        <dbReference type="SAM" id="SignalP"/>
    </source>
</evidence>
<comment type="caution">
    <text evidence="2">The sequence shown here is derived from an EMBL/GenBank/DDBJ whole genome shotgun (WGS) entry which is preliminary data.</text>
</comment>
<evidence type="ECO:0000313" key="2">
    <source>
        <dbReference type="EMBL" id="RXN03593.1"/>
    </source>
</evidence>
<organism evidence="2 3">
    <name type="scientific">Labeo rohita</name>
    <name type="common">Indian major carp</name>
    <name type="synonym">Cyprinus rohita</name>
    <dbReference type="NCBI Taxonomy" id="84645"/>
    <lineage>
        <taxon>Eukaryota</taxon>
        <taxon>Metazoa</taxon>
        <taxon>Chordata</taxon>
        <taxon>Craniata</taxon>
        <taxon>Vertebrata</taxon>
        <taxon>Euteleostomi</taxon>
        <taxon>Actinopterygii</taxon>
        <taxon>Neopterygii</taxon>
        <taxon>Teleostei</taxon>
        <taxon>Ostariophysi</taxon>
        <taxon>Cypriniformes</taxon>
        <taxon>Cyprinidae</taxon>
        <taxon>Labeoninae</taxon>
        <taxon>Labeonini</taxon>
        <taxon>Labeo</taxon>
    </lineage>
</organism>
<keyword evidence="1" id="KW-0732">Signal</keyword>
<feature type="chain" id="PRO_5019834045" evidence="1">
    <location>
        <begin position="18"/>
        <end position="187"/>
    </location>
</feature>
<name>A0A498L8D1_LABRO</name>
<dbReference type="Proteomes" id="UP000290572">
    <property type="component" value="Unassembled WGS sequence"/>
</dbReference>
<protein>
    <submittedName>
        <fullName evidence="2">P2Y purinoceptor 14-like protein</fullName>
    </submittedName>
</protein>
<sequence length="187" mass="21399">MLCIVPLTYLFFLVVSSIQWTLDDRIAKANTTEQTPLGCPLIKTYTPTSQQIPLIKSIHSTIVLPRQHSGWQMPLRGILMRHLAGLLAGLHRALRHTEDTAVTLLQEPLELSLTPCPKTQCENSPWITTDPRGRQATQALIEATTAVLEQWLWEYERKEERPRMHEEDLQDLQGAQMCHNKVLMLEL</sequence>
<proteinExistence type="predicted"/>
<gene>
    <name evidence="2" type="ORF">ROHU_034398</name>
</gene>
<dbReference type="EMBL" id="QBIY01013478">
    <property type="protein sequence ID" value="RXN03593.1"/>
    <property type="molecule type" value="Genomic_DNA"/>
</dbReference>
<dbReference type="AlphaFoldDB" id="A0A498L8D1"/>